<dbReference type="PROSITE" id="PS51257">
    <property type="entry name" value="PROKAR_LIPOPROTEIN"/>
    <property type="match status" value="1"/>
</dbReference>
<accession>A0ABU9ATA9</accession>
<evidence type="ECO:0000313" key="2">
    <source>
        <dbReference type="EMBL" id="MEK7950984.1"/>
    </source>
</evidence>
<organism evidence="2 3">
    <name type="scientific">Luteolibacter soli</name>
    <dbReference type="NCBI Taxonomy" id="3135280"/>
    <lineage>
        <taxon>Bacteria</taxon>
        <taxon>Pseudomonadati</taxon>
        <taxon>Verrucomicrobiota</taxon>
        <taxon>Verrucomicrobiia</taxon>
        <taxon>Verrucomicrobiales</taxon>
        <taxon>Verrucomicrobiaceae</taxon>
        <taxon>Luteolibacter</taxon>
    </lineage>
</organism>
<dbReference type="InterPro" id="IPR011044">
    <property type="entry name" value="Quino_amine_DH_bsu"/>
</dbReference>
<protein>
    <submittedName>
        <fullName evidence="2">Uncharacterized protein</fullName>
    </submittedName>
</protein>
<dbReference type="RefSeq" id="WP_341404586.1">
    <property type="nucleotide sequence ID" value="NZ_JBBUKT010000003.1"/>
</dbReference>
<reference evidence="2 3" key="1">
    <citation type="submission" date="2024-04" db="EMBL/GenBank/DDBJ databases">
        <title>Luteolibacter sp. isolated from soil.</title>
        <authorList>
            <person name="An J."/>
        </authorList>
    </citation>
    <scope>NUCLEOTIDE SEQUENCE [LARGE SCALE GENOMIC DNA]</scope>
    <source>
        <strain evidence="2 3">Y139</strain>
    </source>
</reference>
<evidence type="ECO:0000313" key="3">
    <source>
        <dbReference type="Proteomes" id="UP001371305"/>
    </source>
</evidence>
<evidence type="ECO:0000256" key="1">
    <source>
        <dbReference type="SAM" id="MobiDB-lite"/>
    </source>
</evidence>
<gene>
    <name evidence="2" type="ORF">WKV53_10775</name>
</gene>
<keyword evidence="3" id="KW-1185">Reference proteome</keyword>
<feature type="compositionally biased region" description="Basic and acidic residues" evidence="1">
    <location>
        <begin position="217"/>
        <end position="233"/>
    </location>
</feature>
<dbReference type="Proteomes" id="UP001371305">
    <property type="component" value="Unassembled WGS sequence"/>
</dbReference>
<proteinExistence type="predicted"/>
<dbReference type="SUPFAM" id="SSF50969">
    <property type="entry name" value="YVTN repeat-like/Quinoprotein amine dehydrogenase"/>
    <property type="match status" value="2"/>
</dbReference>
<dbReference type="EMBL" id="JBBUKT010000003">
    <property type="protein sequence ID" value="MEK7950984.1"/>
    <property type="molecule type" value="Genomic_DNA"/>
</dbReference>
<name>A0ABU9ATA9_9BACT</name>
<feature type="region of interest" description="Disordered" evidence="1">
    <location>
        <begin position="37"/>
        <end position="58"/>
    </location>
</feature>
<comment type="caution">
    <text evidence="2">The sequence shown here is derived from an EMBL/GenBank/DDBJ whole genome shotgun (WGS) entry which is preliminary data.</text>
</comment>
<sequence>MTRSRFHFLFPSVRSLRWMVSGGVIVALTACKESKSGASSASAPATEEKAPATPAPPAIEPLAPAALAKVLRQAVLIRTKDGTEITGMLLQPGGQSSGKRPEYLIVADTPTDAEHITFACHNDSGTIVSLSATRALVLPNGLPVYSFSSASFVLAPAKPEDGAAVGPVQACRLAGEGSLPDEERKQLEEKVTALRAELNELQKQQNDFRPADLGSRPSREDMEERSRRMREFSTTRSGLTTEIAKLNRRLTMPLDAIKVAQIATLATPEAPAKTASELQNTILAGSDGTVRAVRHGDQWISAKEVLDGISVTPTEVGLEVYGSEREVNVSCKVQWKLPIGIPDCVMLAATTYQLESVPGKDLADRLSKVATEEMSLSKDVMSRSMRAEWNGKPTSLWIRVFPKGHPESPVVDEMILLDYPGRFAAKWGKPPSPLVKPAKVQEDSPANLVKEMAKIDAGGTVLDLIAAGDGSVLMVRTDKPPYWRPFDLKTGKPGDAPWKAGPDTLLAAQAGKVYLVDRKTSAVEIWDLASGQRTGLQVLQLEGSVVAVAAPMSAANAPLLVATDKTASFVDPQNFEAIPNGFDMHECFTSEHLDYRRLAAVEPASLVLRASRDGALYTVSGDRKDEPEREPYTYSVTLDPSGLTTVNNASQRTLSGGGRRLSESLDDHGGGQLQLRAQPSGRPFPGSPGSISFMEPRDRKEIAELRNPPFIPPTRHADSGPLRSDRAMYLDTSQGVLVLPEEDHLHLIRLNLPNQPAAFPEFAFAGEELSIPLPPGRDPRVTLTPKGIVVIGKGVATWKVPDDAETHQVRIALEWTGELGSTMTDSMECRIIRRTPGPAIVSTDGKTTLPLRRAAVIPGDAGVAGFAGAGQVLLTLSSRGAAAWSIADGERLFSVDGRAKMLFGDFDQLYQLGHDGVFKSFDLRTGAMLKKTSFGKDSGLKGLAGITTGMASRGSLLAVEQDGAQRYLCLVDRKTLQSRVLQFPEDIRQRFFNPDFVPNMDGTTVWTNRAAVIRDGDRLTVKPFDDGLYNGRPDVSGRYIVGSDSILDIKAIPPIKTKFASLPGFVPGMRTQFDESGRYLLFFNREDSQVWVSVRDIAKPGQELCKLTIPGFGGDEPSLISSSKKLICKLTRDEQGLGIYDLDIPAMVAKLSSRADKP</sequence>
<feature type="region of interest" description="Disordered" evidence="1">
    <location>
        <begin position="200"/>
        <end position="236"/>
    </location>
</feature>